<protein>
    <submittedName>
        <fullName evidence="1">Uncharacterized protein</fullName>
    </submittedName>
</protein>
<gene>
    <name evidence="1" type="ORF">E2C01_075861</name>
</gene>
<comment type="caution">
    <text evidence="1">The sequence shown here is derived from an EMBL/GenBank/DDBJ whole genome shotgun (WGS) entry which is preliminary data.</text>
</comment>
<organism evidence="1 2">
    <name type="scientific">Portunus trituberculatus</name>
    <name type="common">Swimming crab</name>
    <name type="synonym">Neptunus trituberculatus</name>
    <dbReference type="NCBI Taxonomy" id="210409"/>
    <lineage>
        <taxon>Eukaryota</taxon>
        <taxon>Metazoa</taxon>
        <taxon>Ecdysozoa</taxon>
        <taxon>Arthropoda</taxon>
        <taxon>Crustacea</taxon>
        <taxon>Multicrustacea</taxon>
        <taxon>Malacostraca</taxon>
        <taxon>Eumalacostraca</taxon>
        <taxon>Eucarida</taxon>
        <taxon>Decapoda</taxon>
        <taxon>Pleocyemata</taxon>
        <taxon>Brachyura</taxon>
        <taxon>Eubrachyura</taxon>
        <taxon>Portunoidea</taxon>
        <taxon>Portunidae</taxon>
        <taxon>Portuninae</taxon>
        <taxon>Portunus</taxon>
    </lineage>
</organism>
<accession>A0A5B7ILN3</accession>
<sequence length="60" mass="6807">MRKLGSQLHHQNPTVAPLYCLHHHQTSSNFYIKGNILACVSAHLTPKDETMSLSKRSLKH</sequence>
<keyword evidence="2" id="KW-1185">Reference proteome</keyword>
<dbReference type="Proteomes" id="UP000324222">
    <property type="component" value="Unassembled WGS sequence"/>
</dbReference>
<reference evidence="1 2" key="1">
    <citation type="submission" date="2019-05" db="EMBL/GenBank/DDBJ databases">
        <title>Another draft genome of Portunus trituberculatus and its Hox gene families provides insights of decapod evolution.</title>
        <authorList>
            <person name="Jeong J.-H."/>
            <person name="Song I."/>
            <person name="Kim S."/>
            <person name="Choi T."/>
            <person name="Kim D."/>
            <person name="Ryu S."/>
            <person name="Kim W."/>
        </authorList>
    </citation>
    <scope>NUCLEOTIDE SEQUENCE [LARGE SCALE GENOMIC DNA]</scope>
    <source>
        <tissue evidence="1">Muscle</tissue>
    </source>
</reference>
<proteinExistence type="predicted"/>
<dbReference type="AlphaFoldDB" id="A0A5B7ILN3"/>
<name>A0A5B7ILN3_PORTR</name>
<evidence type="ECO:0000313" key="2">
    <source>
        <dbReference type="Proteomes" id="UP000324222"/>
    </source>
</evidence>
<dbReference type="EMBL" id="VSRR010056399">
    <property type="protein sequence ID" value="MPC81254.1"/>
    <property type="molecule type" value="Genomic_DNA"/>
</dbReference>
<evidence type="ECO:0000313" key="1">
    <source>
        <dbReference type="EMBL" id="MPC81254.1"/>
    </source>
</evidence>